<dbReference type="Pfam" id="PF00528">
    <property type="entry name" value="BPD_transp_1"/>
    <property type="match status" value="1"/>
</dbReference>
<proteinExistence type="inferred from homology"/>
<keyword evidence="5 8" id="KW-0812">Transmembrane</keyword>
<dbReference type="OrthoDB" id="9793490at2"/>
<dbReference type="EMBL" id="NGKA01000015">
    <property type="protein sequence ID" value="RSU10291.1"/>
    <property type="molecule type" value="Genomic_DNA"/>
</dbReference>
<comment type="similarity">
    <text evidence="2">Belongs to the binding-protein-dependent transport system permease family. CysTW subfamily.</text>
</comment>
<feature type="transmembrane region" description="Helical" evidence="8">
    <location>
        <begin position="29"/>
        <end position="51"/>
    </location>
</feature>
<dbReference type="InterPro" id="IPR051322">
    <property type="entry name" value="AA_ABC_Transporter_Permease"/>
</dbReference>
<evidence type="ECO:0000256" key="3">
    <source>
        <dbReference type="ARBA" id="ARBA00022448"/>
    </source>
</evidence>
<organism evidence="10 11">
    <name type="scientific">Vagococcus elongatus</name>
    <dbReference type="NCBI Taxonomy" id="180344"/>
    <lineage>
        <taxon>Bacteria</taxon>
        <taxon>Bacillati</taxon>
        <taxon>Bacillota</taxon>
        <taxon>Bacilli</taxon>
        <taxon>Lactobacillales</taxon>
        <taxon>Enterococcaceae</taxon>
        <taxon>Vagococcus</taxon>
    </lineage>
</organism>
<dbReference type="PANTHER" id="PTHR30450">
    <property type="entry name" value="ABC TRANSPORTER PERMEASE"/>
    <property type="match status" value="1"/>
</dbReference>
<dbReference type="AlphaFoldDB" id="A0A430AQ85"/>
<accession>A0A430AQ85</accession>
<dbReference type="FunFam" id="1.10.3720.10:FF:000002">
    <property type="entry name" value="D-methionine ABC transporter permease MetI"/>
    <property type="match status" value="1"/>
</dbReference>
<evidence type="ECO:0000256" key="8">
    <source>
        <dbReference type="RuleBase" id="RU363032"/>
    </source>
</evidence>
<dbReference type="GO" id="GO:0005886">
    <property type="term" value="C:plasma membrane"/>
    <property type="evidence" value="ECO:0007669"/>
    <property type="project" value="UniProtKB-SubCell"/>
</dbReference>
<feature type="domain" description="ABC transmembrane type-1" evidence="9">
    <location>
        <begin position="25"/>
        <end position="219"/>
    </location>
</feature>
<dbReference type="InterPro" id="IPR000515">
    <property type="entry name" value="MetI-like"/>
</dbReference>
<evidence type="ECO:0000256" key="1">
    <source>
        <dbReference type="ARBA" id="ARBA00004651"/>
    </source>
</evidence>
<evidence type="ECO:0000256" key="7">
    <source>
        <dbReference type="ARBA" id="ARBA00023136"/>
    </source>
</evidence>
<protein>
    <submittedName>
        <fullName evidence="10">Methionine ABC transporter permease</fullName>
    </submittedName>
</protein>
<feature type="transmembrane region" description="Helical" evidence="8">
    <location>
        <begin position="94"/>
        <end position="117"/>
    </location>
</feature>
<comment type="caution">
    <text evidence="10">The sequence shown here is derived from an EMBL/GenBank/DDBJ whole genome shotgun (WGS) entry which is preliminary data.</text>
</comment>
<dbReference type="InterPro" id="IPR035906">
    <property type="entry name" value="MetI-like_sf"/>
</dbReference>
<dbReference type="RefSeq" id="WP_126809538.1">
    <property type="nucleotide sequence ID" value="NZ_NGKA01000015.1"/>
</dbReference>
<evidence type="ECO:0000313" key="10">
    <source>
        <dbReference type="EMBL" id="RSU10291.1"/>
    </source>
</evidence>
<dbReference type="Gene3D" id="1.10.3720.10">
    <property type="entry name" value="MetI-like"/>
    <property type="match status" value="1"/>
</dbReference>
<feature type="transmembrane region" description="Helical" evidence="8">
    <location>
        <begin position="157"/>
        <end position="181"/>
    </location>
</feature>
<keyword evidence="3 8" id="KW-0813">Transport</keyword>
<evidence type="ECO:0000259" key="9">
    <source>
        <dbReference type="PROSITE" id="PS50928"/>
    </source>
</evidence>
<dbReference type="CDD" id="cd06261">
    <property type="entry name" value="TM_PBP2"/>
    <property type="match status" value="1"/>
</dbReference>
<dbReference type="PANTHER" id="PTHR30450:SF1">
    <property type="entry name" value="D-METHIONINE TRANSPORT SYSTEM PERMEASE PROTEIN METI-RELATED"/>
    <property type="match status" value="1"/>
</dbReference>
<evidence type="ECO:0000256" key="5">
    <source>
        <dbReference type="ARBA" id="ARBA00022692"/>
    </source>
</evidence>
<feature type="transmembrane region" description="Helical" evidence="8">
    <location>
        <begin position="201"/>
        <end position="223"/>
    </location>
</feature>
<reference evidence="10 11" key="1">
    <citation type="submission" date="2017-05" db="EMBL/GenBank/DDBJ databases">
        <title>Vagococcus spp. assemblies.</title>
        <authorList>
            <person name="Gulvik C.A."/>
        </authorList>
    </citation>
    <scope>NUCLEOTIDE SEQUENCE [LARGE SCALE GENOMIC DNA]</scope>
    <source>
        <strain evidence="10 11">CCUG 51432</strain>
    </source>
</reference>
<evidence type="ECO:0000256" key="2">
    <source>
        <dbReference type="ARBA" id="ARBA00007069"/>
    </source>
</evidence>
<name>A0A430AQ85_9ENTE</name>
<gene>
    <name evidence="10" type="ORF">CBF29_09770</name>
</gene>
<evidence type="ECO:0000256" key="6">
    <source>
        <dbReference type="ARBA" id="ARBA00022989"/>
    </source>
</evidence>
<evidence type="ECO:0000313" key="11">
    <source>
        <dbReference type="Proteomes" id="UP000287605"/>
    </source>
</evidence>
<evidence type="ECO:0000256" key="4">
    <source>
        <dbReference type="ARBA" id="ARBA00022475"/>
    </source>
</evidence>
<dbReference type="GO" id="GO:0048473">
    <property type="term" value="P:D-methionine transmembrane transport"/>
    <property type="evidence" value="ECO:0007669"/>
    <property type="project" value="TreeGrafter"/>
</dbReference>
<keyword evidence="7 8" id="KW-0472">Membrane</keyword>
<feature type="transmembrane region" description="Helical" evidence="8">
    <location>
        <begin position="63"/>
        <end position="88"/>
    </location>
</feature>
<keyword evidence="11" id="KW-1185">Reference proteome</keyword>
<dbReference type="SUPFAM" id="SSF161098">
    <property type="entry name" value="MetI-like"/>
    <property type="match status" value="1"/>
</dbReference>
<dbReference type="Proteomes" id="UP000287605">
    <property type="component" value="Unassembled WGS sequence"/>
</dbReference>
<comment type="subcellular location">
    <subcellularLocation>
        <location evidence="1 8">Cell membrane</location>
        <topology evidence="1 8">Multi-pass membrane protein</topology>
    </subcellularLocation>
</comment>
<sequence length="229" mass="24823">MNNKGIKATYFDFSNLDAEKFKTATQETLMMTIVSMVFVIVLGLLLGLILYSLAKSNKKSSSFFYSVVSILSNIFRSIPFIILILLLIPFTKALLGTFLGAKAAIPALVISATPFYARLVEIAFREVDEGVLEAADGMGASKLEIVWKILLAESRPALISGITVTTITMIGFTAMAGAVGGGGLGQLAYYQGYMQGDLTTTLFATILILVIVFIIQWIGDLLVTRVDKR</sequence>
<keyword evidence="4" id="KW-1003">Cell membrane</keyword>
<keyword evidence="6 8" id="KW-1133">Transmembrane helix</keyword>
<dbReference type="PROSITE" id="PS50928">
    <property type="entry name" value="ABC_TM1"/>
    <property type="match status" value="1"/>
</dbReference>